<feature type="zinc finger region" description="C3H1-type" evidence="5">
    <location>
        <begin position="36"/>
        <end position="64"/>
    </location>
</feature>
<accession>A0ABM0YFZ4</accession>
<dbReference type="PANTHER" id="PTHR12506">
    <property type="entry name" value="PROTEIN PHOSPHATASE RELATED"/>
    <property type="match status" value="1"/>
</dbReference>
<evidence type="ECO:0000256" key="3">
    <source>
        <dbReference type="ARBA" id="ARBA00022833"/>
    </source>
</evidence>
<dbReference type="PROSITE" id="PS50103">
    <property type="entry name" value="ZF_C3H1"/>
    <property type="match status" value="1"/>
</dbReference>
<keyword evidence="1 5" id="KW-0479">Metal-binding</keyword>
<feature type="domain" description="C3H1-type" evidence="7">
    <location>
        <begin position="36"/>
        <end position="64"/>
    </location>
</feature>
<evidence type="ECO:0000313" key="8">
    <source>
        <dbReference type="Proteomes" id="UP000694864"/>
    </source>
</evidence>
<evidence type="ECO:0000256" key="2">
    <source>
        <dbReference type="ARBA" id="ARBA00022771"/>
    </source>
</evidence>
<feature type="compositionally biased region" description="Basic and acidic residues" evidence="6">
    <location>
        <begin position="1"/>
        <end position="11"/>
    </location>
</feature>
<dbReference type="RefSeq" id="XP_010500334.1">
    <property type="nucleotide sequence ID" value="XM_010502032.2"/>
</dbReference>
<organism evidence="8 9">
    <name type="scientific">Camelina sativa</name>
    <name type="common">False flax</name>
    <name type="synonym">Myagrum sativum</name>
    <dbReference type="NCBI Taxonomy" id="90675"/>
    <lineage>
        <taxon>Eukaryota</taxon>
        <taxon>Viridiplantae</taxon>
        <taxon>Streptophyta</taxon>
        <taxon>Embryophyta</taxon>
        <taxon>Tracheophyta</taxon>
        <taxon>Spermatophyta</taxon>
        <taxon>Magnoliopsida</taxon>
        <taxon>eudicotyledons</taxon>
        <taxon>Gunneridae</taxon>
        <taxon>Pentapetalae</taxon>
        <taxon>rosids</taxon>
        <taxon>malvids</taxon>
        <taxon>Brassicales</taxon>
        <taxon>Brassicaceae</taxon>
        <taxon>Camelineae</taxon>
        <taxon>Camelina</taxon>
    </lineage>
</organism>
<gene>
    <name evidence="9" type="primary">LOC104777729</name>
</gene>
<dbReference type="SUPFAM" id="SSF90229">
    <property type="entry name" value="CCCH zinc finger"/>
    <property type="match status" value="1"/>
</dbReference>
<dbReference type="InterPro" id="IPR036855">
    <property type="entry name" value="Znf_CCCH_sf"/>
</dbReference>
<dbReference type="InterPro" id="IPR000571">
    <property type="entry name" value="Znf_CCCH"/>
</dbReference>
<reference evidence="8" key="1">
    <citation type="journal article" date="2014" name="Nat. Commun.">
        <title>The emerging biofuel crop Camelina sativa retains a highly undifferentiated hexaploid genome structure.</title>
        <authorList>
            <person name="Kagale S."/>
            <person name="Koh C."/>
            <person name="Nixon J."/>
            <person name="Bollina V."/>
            <person name="Clarke W.E."/>
            <person name="Tuteja R."/>
            <person name="Spillane C."/>
            <person name="Robinson S.J."/>
            <person name="Links M.G."/>
            <person name="Clarke C."/>
            <person name="Higgins E.E."/>
            <person name="Huebert T."/>
            <person name="Sharpe A.G."/>
            <person name="Parkin I.A."/>
        </authorList>
    </citation>
    <scope>NUCLEOTIDE SEQUENCE [LARGE SCALE GENOMIC DNA]</scope>
    <source>
        <strain evidence="8">cv. DH55</strain>
    </source>
</reference>
<keyword evidence="8" id="KW-1185">Reference proteome</keyword>
<dbReference type="SMART" id="SM00356">
    <property type="entry name" value="ZnF_C3H1"/>
    <property type="match status" value="1"/>
</dbReference>
<evidence type="ECO:0000256" key="6">
    <source>
        <dbReference type="SAM" id="MobiDB-lite"/>
    </source>
</evidence>
<sequence length="70" mass="7819">MSDKKLQERPGKYHQPKNITPIEPGLTLNENGLPLRPNKPVCPHFSRFGLCKSGPTCKFDHSSSSSRSKL</sequence>
<evidence type="ECO:0000259" key="7">
    <source>
        <dbReference type="PROSITE" id="PS50103"/>
    </source>
</evidence>
<reference evidence="9" key="2">
    <citation type="submission" date="2025-08" db="UniProtKB">
        <authorList>
            <consortium name="RefSeq"/>
        </authorList>
    </citation>
    <scope>IDENTIFICATION</scope>
    <source>
        <tissue evidence="9">Leaf</tissue>
    </source>
</reference>
<dbReference type="GeneID" id="104777729"/>
<evidence type="ECO:0000313" key="9">
    <source>
        <dbReference type="RefSeq" id="XP_010500334.1"/>
    </source>
</evidence>
<keyword evidence="4" id="KW-0238">DNA-binding</keyword>
<evidence type="ECO:0000256" key="4">
    <source>
        <dbReference type="ARBA" id="ARBA00023125"/>
    </source>
</evidence>
<dbReference type="PANTHER" id="PTHR12506:SF20">
    <property type="entry name" value="ZINC FINGER CCCH DOMAIN-CONTAINING PROTEIN 67"/>
    <property type="match status" value="1"/>
</dbReference>
<name>A0ABM0YFZ4_CAMSA</name>
<dbReference type="Pfam" id="PF00642">
    <property type="entry name" value="zf-CCCH"/>
    <property type="match status" value="1"/>
</dbReference>
<evidence type="ECO:0000256" key="5">
    <source>
        <dbReference type="PROSITE-ProRule" id="PRU00723"/>
    </source>
</evidence>
<keyword evidence="3 5" id="KW-0862">Zinc</keyword>
<dbReference type="InterPro" id="IPR050974">
    <property type="entry name" value="Plant_ZF_CCCH"/>
</dbReference>
<proteinExistence type="predicted"/>
<keyword evidence="2 5" id="KW-0863">Zinc-finger</keyword>
<evidence type="ECO:0000256" key="1">
    <source>
        <dbReference type="ARBA" id="ARBA00022723"/>
    </source>
</evidence>
<dbReference type="Gene3D" id="4.10.1000.10">
    <property type="entry name" value="Zinc finger, CCCH-type"/>
    <property type="match status" value="1"/>
</dbReference>
<protein>
    <submittedName>
        <fullName evidence="9">Zinc finger CCCH domain-containing protein 13-like</fullName>
    </submittedName>
</protein>
<dbReference type="Proteomes" id="UP000694864">
    <property type="component" value="Chromosome 3"/>
</dbReference>
<feature type="region of interest" description="Disordered" evidence="6">
    <location>
        <begin position="1"/>
        <end position="25"/>
    </location>
</feature>